<gene>
    <name evidence="1" type="ORF">C5L14_11320</name>
</gene>
<dbReference type="InterPro" id="IPR036412">
    <property type="entry name" value="HAD-like_sf"/>
</dbReference>
<dbReference type="Pfam" id="PF00702">
    <property type="entry name" value="Hydrolase"/>
    <property type="match status" value="1"/>
</dbReference>
<dbReference type="InterPro" id="IPR023198">
    <property type="entry name" value="PGP-like_dom2"/>
</dbReference>
<dbReference type="OrthoDB" id="9807742at2"/>
<dbReference type="EMBL" id="PUEJ01000004">
    <property type="protein sequence ID" value="PRH87220.1"/>
    <property type="molecule type" value="Genomic_DNA"/>
</dbReference>
<dbReference type="RefSeq" id="WP_105862159.1">
    <property type="nucleotide sequence ID" value="NZ_PUEJ01000004.1"/>
</dbReference>
<comment type="caution">
    <text evidence="1">The sequence shown here is derived from an EMBL/GenBank/DDBJ whole genome shotgun (WGS) entry which is preliminary data.</text>
</comment>
<dbReference type="AlphaFoldDB" id="A0A2S9QD30"/>
<protein>
    <recommendedName>
        <fullName evidence="3">HAD family phosphatase</fullName>
    </recommendedName>
</protein>
<dbReference type="NCBIfam" id="TIGR01509">
    <property type="entry name" value="HAD-SF-IA-v3"/>
    <property type="match status" value="1"/>
</dbReference>
<accession>A0A2S9QD30</accession>
<evidence type="ECO:0000313" key="1">
    <source>
        <dbReference type="EMBL" id="PRH87220.1"/>
    </source>
</evidence>
<sequence>MSSSPFQALVFDLGGVVVEHDNAVLFERLASRCRPSCSAGDVLNLFRQSRWGTGTPIRLFHQQLAETGGYEAPWEVFVEDWSCHLAINPSMLAVMERLAKRNRVIIFSNTNQEHWDFVREASGGVLAGFEPFLSHEIGHEKPSLRSFQVVAEKAGIDPAGCIFFDDLPANVDAARQAGFQAEVFLGEPWLLSFLEARGVALG</sequence>
<dbReference type="Proteomes" id="UP000237682">
    <property type="component" value="Unassembled WGS sequence"/>
</dbReference>
<dbReference type="SUPFAM" id="SSF56784">
    <property type="entry name" value="HAD-like"/>
    <property type="match status" value="1"/>
</dbReference>
<dbReference type="Gene3D" id="1.10.150.240">
    <property type="entry name" value="Putative phosphatase, domain 2"/>
    <property type="match status" value="1"/>
</dbReference>
<dbReference type="InterPro" id="IPR006439">
    <property type="entry name" value="HAD-SF_hydro_IA"/>
</dbReference>
<organism evidence="1 2">
    <name type="scientific">Labrys okinawensis</name>
    <dbReference type="NCBI Taxonomy" id="346911"/>
    <lineage>
        <taxon>Bacteria</taxon>
        <taxon>Pseudomonadati</taxon>
        <taxon>Pseudomonadota</taxon>
        <taxon>Alphaproteobacteria</taxon>
        <taxon>Hyphomicrobiales</taxon>
        <taxon>Xanthobacteraceae</taxon>
        <taxon>Labrys</taxon>
    </lineage>
</organism>
<dbReference type="PANTHER" id="PTHR43611">
    <property type="entry name" value="ALPHA-D-GLUCOSE 1-PHOSPHATE PHOSPHATASE"/>
    <property type="match status" value="1"/>
</dbReference>
<keyword evidence="2" id="KW-1185">Reference proteome</keyword>
<name>A0A2S9QD30_9HYPH</name>
<dbReference type="Gene3D" id="3.40.50.1000">
    <property type="entry name" value="HAD superfamily/HAD-like"/>
    <property type="match status" value="1"/>
</dbReference>
<dbReference type="PANTHER" id="PTHR43611:SF3">
    <property type="entry name" value="FLAVIN MONONUCLEOTIDE HYDROLASE 1, CHLOROPLATIC"/>
    <property type="match status" value="1"/>
</dbReference>
<proteinExistence type="predicted"/>
<reference evidence="1 2" key="1">
    <citation type="submission" date="2018-02" db="EMBL/GenBank/DDBJ databases">
        <title>Whole genome sequencing of endophytic bacterium.</title>
        <authorList>
            <person name="Eedara R."/>
            <person name="Podile A.R."/>
        </authorList>
    </citation>
    <scope>NUCLEOTIDE SEQUENCE [LARGE SCALE GENOMIC DNA]</scope>
    <source>
        <strain evidence="1 2">RP1T</strain>
    </source>
</reference>
<evidence type="ECO:0000313" key="2">
    <source>
        <dbReference type="Proteomes" id="UP000237682"/>
    </source>
</evidence>
<dbReference type="InterPro" id="IPR023214">
    <property type="entry name" value="HAD_sf"/>
</dbReference>
<evidence type="ECO:0008006" key="3">
    <source>
        <dbReference type="Google" id="ProtNLM"/>
    </source>
</evidence>